<dbReference type="Proteomes" id="UP001501570">
    <property type="component" value="Unassembled WGS sequence"/>
</dbReference>
<dbReference type="Gene3D" id="3.40.630.90">
    <property type="match status" value="1"/>
</dbReference>
<organism evidence="2 3">
    <name type="scientific">Rugosimonospora acidiphila</name>
    <dbReference type="NCBI Taxonomy" id="556531"/>
    <lineage>
        <taxon>Bacteria</taxon>
        <taxon>Bacillati</taxon>
        <taxon>Actinomycetota</taxon>
        <taxon>Actinomycetes</taxon>
        <taxon>Micromonosporales</taxon>
        <taxon>Micromonosporaceae</taxon>
        <taxon>Rugosimonospora</taxon>
    </lineage>
</organism>
<dbReference type="Pfam" id="PF13673">
    <property type="entry name" value="Acetyltransf_10"/>
    <property type="match status" value="1"/>
</dbReference>
<dbReference type="PANTHER" id="PTHR47237:SF2">
    <property type="entry name" value="BLL4206 PROTEIN"/>
    <property type="match status" value="1"/>
</dbReference>
<protein>
    <submittedName>
        <fullName evidence="2">GNAT family N-acetyltransferase</fullName>
    </submittedName>
</protein>
<gene>
    <name evidence="2" type="ORF">GCM10023322_47550</name>
</gene>
<evidence type="ECO:0000259" key="1">
    <source>
        <dbReference type="PROSITE" id="PS51186"/>
    </source>
</evidence>
<dbReference type="InterPro" id="IPR041496">
    <property type="entry name" value="YitH/HolE_GNAT"/>
</dbReference>
<accession>A0ABP9S6C7</accession>
<dbReference type="PROSITE" id="PS51186">
    <property type="entry name" value="GNAT"/>
    <property type="match status" value="1"/>
</dbReference>
<reference evidence="3" key="1">
    <citation type="journal article" date="2019" name="Int. J. Syst. Evol. Microbiol.">
        <title>The Global Catalogue of Microorganisms (GCM) 10K type strain sequencing project: providing services to taxonomists for standard genome sequencing and annotation.</title>
        <authorList>
            <consortium name="The Broad Institute Genomics Platform"/>
            <consortium name="The Broad Institute Genome Sequencing Center for Infectious Disease"/>
            <person name="Wu L."/>
            <person name="Ma J."/>
        </authorList>
    </citation>
    <scope>NUCLEOTIDE SEQUENCE [LARGE SCALE GENOMIC DNA]</scope>
    <source>
        <strain evidence="3">JCM 18304</strain>
    </source>
</reference>
<dbReference type="Gene3D" id="3.40.630.30">
    <property type="match status" value="1"/>
</dbReference>
<dbReference type="InterPro" id="IPR052729">
    <property type="entry name" value="Acyl/Acetyltrans_Enzymes"/>
</dbReference>
<dbReference type="EMBL" id="BAABJQ010000015">
    <property type="protein sequence ID" value="GAA5191045.1"/>
    <property type="molecule type" value="Genomic_DNA"/>
</dbReference>
<keyword evidence="3" id="KW-1185">Reference proteome</keyword>
<dbReference type="Pfam" id="PF18014">
    <property type="entry name" value="Acetyltransf_18"/>
    <property type="match status" value="1"/>
</dbReference>
<dbReference type="InterPro" id="IPR000182">
    <property type="entry name" value="GNAT_dom"/>
</dbReference>
<sequence length="287" mass="30892">MRAGGPGDHDGSVIDRIERLSTDDLPACLALAENREWLPEAHKWRLLFAVGTVYGLRDEAGDVVATAILTRYGTRLAAISMVLVASRYGRRGLGGRLMTHLLDEAGDATVFLNATPYGRPLYERLGFVPIGTTHTHVGRLEPTGPAATRPAVPGDLAMLLALDARVNGADRSHVLRTLPDFAECVRVVERRGIVSGYAAAWRNVDNVVIGPVIAADAADARALIGDIAATIDGPVRLDLDGRHPELRRWAAGRGVPEWGSTTVMVYGAPELPGDRDRWFVPLMQALG</sequence>
<proteinExistence type="predicted"/>
<dbReference type="InterPro" id="IPR016181">
    <property type="entry name" value="Acyl_CoA_acyltransferase"/>
</dbReference>
<evidence type="ECO:0000313" key="3">
    <source>
        <dbReference type="Proteomes" id="UP001501570"/>
    </source>
</evidence>
<dbReference type="SUPFAM" id="SSF55729">
    <property type="entry name" value="Acyl-CoA N-acyltransferases (Nat)"/>
    <property type="match status" value="1"/>
</dbReference>
<feature type="domain" description="N-acetyltransferase" evidence="1">
    <location>
        <begin position="15"/>
        <end position="163"/>
    </location>
</feature>
<dbReference type="PANTHER" id="PTHR47237">
    <property type="entry name" value="SLL0310 PROTEIN"/>
    <property type="match status" value="1"/>
</dbReference>
<comment type="caution">
    <text evidence="2">The sequence shown here is derived from an EMBL/GenBank/DDBJ whole genome shotgun (WGS) entry which is preliminary data.</text>
</comment>
<name>A0ABP9S6C7_9ACTN</name>
<evidence type="ECO:0000313" key="2">
    <source>
        <dbReference type="EMBL" id="GAA5191045.1"/>
    </source>
</evidence>